<evidence type="ECO:0000313" key="11">
    <source>
        <dbReference type="EMBL" id="SHH43773.1"/>
    </source>
</evidence>
<keyword evidence="2 10" id="KW-0813">Transport</keyword>
<comment type="domain">
    <text evidence="10">Consists of 16-stranded beta-barrel sheets, with large surface-exposed loops, that form a transmembrane pore at the center of each barrel. The pore is partially ocluded by a peptide loop that folds into the pore lumen.</text>
</comment>
<name>A0A1M5T060_9BRAD</name>
<keyword evidence="3 10" id="KW-1134">Transmembrane beta strand</keyword>
<dbReference type="EMBL" id="LT670817">
    <property type="protein sequence ID" value="SHH43773.1"/>
    <property type="molecule type" value="Genomic_DNA"/>
</dbReference>
<feature type="chain" id="PRO_5011814022" description="Porin" evidence="10">
    <location>
        <begin position="24"/>
        <end position="537"/>
    </location>
</feature>
<comment type="similarity">
    <text evidence="1 10">Belongs to the alphaproteobacteria porin family.</text>
</comment>
<evidence type="ECO:0000256" key="10">
    <source>
        <dbReference type="RuleBase" id="RU364005"/>
    </source>
</evidence>
<feature type="signal peptide" evidence="10">
    <location>
        <begin position="1"/>
        <end position="23"/>
    </location>
</feature>
<reference evidence="11 12" key="1">
    <citation type="submission" date="2016-11" db="EMBL/GenBank/DDBJ databases">
        <authorList>
            <person name="Jaros S."/>
            <person name="Januszkiewicz K."/>
            <person name="Wedrychowicz H."/>
        </authorList>
    </citation>
    <scope>NUCLEOTIDE SEQUENCE [LARGE SCALE GENOMIC DNA]</scope>
    <source>
        <strain evidence="11 12">GAS138</strain>
    </source>
</reference>
<sequence length="537" mass="56444">MKMVKSLFLGSAAGLIAMSGAQAADLPVKAKAVEYVRICSLYGAGFFYIPGTDTCIKLGGYLRVDTTFNGGIYDAPAWSGDIGQGNRYADYYASRSRMAFTTDTRTATEYGVVRTFAQADFQFQTLGNNTFNPNSLATNLGNNPQLLDTPGQGNVAVEYVFLQFAGFTFGKSSSAYASPWNGYPGNNTSFLLGGNDSVTGVNNIQYTAQFGNGVSGTIGLDDPTVFNRTVIGYLATFNSTASTATALGTNTSSSAAITGTLPNAYAGVHMPDIVGNIRIDQAWGLFQLSGAVHEVDASYNTLTSAALPTSASLNSGHPDTKYGGSVMAALQIKNIPTGPGDDIKLDASWAKGDTKNVISTSSTSPQFLMFSGTSRPGAVGSAGFGFVSDGVFAPGGQIDLTTAFGVRGAFNHNWNPYWSSSLFGSYSAVRYNGDAKANFCSALAGTSPNGAALFGRSFSGDFSCNPDFNVSQLGVVTRWTPVTNLTFSVEAMWFHLDQKMAGAVTASPGATSPLPTGPYEFKDQDTASLNVRVQRNF</sequence>
<dbReference type="InterPro" id="IPR003684">
    <property type="entry name" value="Porin_alphabac"/>
</dbReference>
<protein>
    <recommendedName>
        <fullName evidence="10">Porin</fullName>
    </recommendedName>
</protein>
<dbReference type="Proteomes" id="UP000189796">
    <property type="component" value="Chromosome I"/>
</dbReference>
<evidence type="ECO:0000313" key="12">
    <source>
        <dbReference type="Proteomes" id="UP000189796"/>
    </source>
</evidence>
<dbReference type="GO" id="GO:0009279">
    <property type="term" value="C:cell outer membrane"/>
    <property type="evidence" value="ECO:0007669"/>
    <property type="project" value="UniProtKB-SubCell"/>
</dbReference>
<gene>
    <name evidence="11" type="ORF">SAMN05443248_4810</name>
</gene>
<dbReference type="GO" id="GO:0015288">
    <property type="term" value="F:porin activity"/>
    <property type="evidence" value="ECO:0007669"/>
    <property type="project" value="UniProtKB-KW"/>
</dbReference>
<proteinExistence type="inferred from homology"/>
<keyword evidence="8 10" id="KW-0472">Membrane</keyword>
<keyword evidence="6 10" id="KW-0406">Ion transport</keyword>
<dbReference type="RefSeq" id="WP_079603547.1">
    <property type="nucleotide sequence ID" value="NZ_LT670817.1"/>
</dbReference>
<dbReference type="OrthoDB" id="7801681at2"/>
<evidence type="ECO:0000256" key="9">
    <source>
        <dbReference type="ARBA" id="ARBA00023237"/>
    </source>
</evidence>
<evidence type="ECO:0000256" key="4">
    <source>
        <dbReference type="ARBA" id="ARBA00022692"/>
    </source>
</evidence>
<keyword evidence="5 10" id="KW-0732">Signal</keyword>
<keyword evidence="9 10" id="KW-0998">Cell outer membrane</keyword>
<dbReference type="AlphaFoldDB" id="A0A1M5T060"/>
<keyword evidence="7 10" id="KW-0626">Porin</keyword>
<evidence type="ECO:0000256" key="7">
    <source>
        <dbReference type="ARBA" id="ARBA00023114"/>
    </source>
</evidence>
<organism evidence="11 12">
    <name type="scientific">Bradyrhizobium erythrophlei</name>
    <dbReference type="NCBI Taxonomy" id="1437360"/>
    <lineage>
        <taxon>Bacteria</taxon>
        <taxon>Pseudomonadati</taxon>
        <taxon>Pseudomonadota</taxon>
        <taxon>Alphaproteobacteria</taxon>
        <taxon>Hyphomicrobiales</taxon>
        <taxon>Nitrobacteraceae</taxon>
        <taxon>Bradyrhizobium</taxon>
    </lineage>
</organism>
<evidence type="ECO:0000256" key="3">
    <source>
        <dbReference type="ARBA" id="ARBA00022452"/>
    </source>
</evidence>
<accession>A0A1M5T060</accession>
<comment type="subcellular location">
    <subcellularLocation>
        <location evidence="10">Cell outer membrane</location>
        <topology evidence="10">Multi-pass membrane protein</topology>
    </subcellularLocation>
</comment>
<evidence type="ECO:0000256" key="2">
    <source>
        <dbReference type="ARBA" id="ARBA00022448"/>
    </source>
</evidence>
<evidence type="ECO:0000256" key="8">
    <source>
        <dbReference type="ARBA" id="ARBA00023136"/>
    </source>
</evidence>
<evidence type="ECO:0000256" key="1">
    <source>
        <dbReference type="ARBA" id="ARBA00009521"/>
    </source>
</evidence>
<dbReference type="GO" id="GO:0006811">
    <property type="term" value="P:monoatomic ion transport"/>
    <property type="evidence" value="ECO:0007669"/>
    <property type="project" value="UniProtKB-KW"/>
</dbReference>
<evidence type="ECO:0000256" key="6">
    <source>
        <dbReference type="ARBA" id="ARBA00023065"/>
    </source>
</evidence>
<keyword evidence="4 10" id="KW-0812">Transmembrane</keyword>
<comment type="function">
    <text evidence="10">Forms passive diffusion pores that allow small molecular weight hydrophilic materials across the outer membrane.</text>
</comment>
<dbReference type="Pfam" id="PF02530">
    <property type="entry name" value="Porin_2"/>
    <property type="match status" value="1"/>
</dbReference>
<dbReference type="GO" id="GO:0046930">
    <property type="term" value="C:pore complex"/>
    <property type="evidence" value="ECO:0007669"/>
    <property type="project" value="UniProtKB-KW"/>
</dbReference>
<evidence type="ECO:0000256" key="5">
    <source>
        <dbReference type="ARBA" id="ARBA00022729"/>
    </source>
</evidence>